<evidence type="ECO:0000313" key="1">
    <source>
        <dbReference type="EMBL" id="PHP52583.1"/>
    </source>
</evidence>
<reference evidence="1 2" key="1">
    <citation type="submission" date="2017-10" db="EMBL/GenBank/DDBJ databases">
        <title>Draft genome sequence of cellulolytic Actinomyces sp CtC72 isolated from cattle rumen fluid.</title>
        <authorList>
            <person name="Joshi A.J."/>
            <person name="Vasudevan G."/>
            <person name="Lanjekar V.B."/>
            <person name="Hivarkar S."/>
            <person name="Engineer A."/>
            <person name="Pore S.D."/>
            <person name="Dhakephalkar P.K."/>
            <person name="Dagar S."/>
        </authorList>
    </citation>
    <scope>NUCLEOTIDE SEQUENCE [LARGE SCALE GENOMIC DNA]</scope>
    <source>
        <strain evidence="2">CtC72</strain>
    </source>
</reference>
<evidence type="ECO:0000313" key="2">
    <source>
        <dbReference type="Proteomes" id="UP000194577"/>
    </source>
</evidence>
<evidence type="ECO:0008006" key="3">
    <source>
        <dbReference type="Google" id="ProtNLM"/>
    </source>
</evidence>
<name>A0ABX4MAY4_9ACTO</name>
<protein>
    <recommendedName>
        <fullName evidence="3">Helix-turn-helix domain-containing protein</fullName>
    </recommendedName>
</protein>
<accession>A0ABX4MAY4</accession>
<dbReference type="EMBL" id="MTPX02000042">
    <property type="protein sequence ID" value="PHP52583.1"/>
    <property type="molecule type" value="Genomic_DNA"/>
</dbReference>
<keyword evidence="2" id="KW-1185">Reference proteome</keyword>
<dbReference type="RefSeq" id="WP_086614202.1">
    <property type="nucleotide sequence ID" value="NZ_MTPX02000042.1"/>
</dbReference>
<sequence length="81" mass="8943">MTGASVTGPDGTEWVPAVTALDRVPGLSASTLRSWVHRGRVRSQRVGRQSWVAWEDVLTMEAAAHLAGWRRGGFRRQRADT</sequence>
<organism evidence="1 2">
    <name type="scientific">Actinomyces ruminis</name>
    <dbReference type="NCBI Taxonomy" id="1937003"/>
    <lineage>
        <taxon>Bacteria</taxon>
        <taxon>Bacillati</taxon>
        <taxon>Actinomycetota</taxon>
        <taxon>Actinomycetes</taxon>
        <taxon>Actinomycetales</taxon>
        <taxon>Actinomycetaceae</taxon>
        <taxon>Actinomyces</taxon>
    </lineage>
</organism>
<proteinExistence type="predicted"/>
<gene>
    <name evidence="1" type="ORF">BW737_008855</name>
</gene>
<comment type="caution">
    <text evidence="1">The sequence shown here is derived from an EMBL/GenBank/DDBJ whole genome shotgun (WGS) entry which is preliminary data.</text>
</comment>
<dbReference type="Proteomes" id="UP000194577">
    <property type="component" value="Unassembled WGS sequence"/>
</dbReference>